<sequence>MPCESVWVVETGEPPAPVRRGVWLALAQVGLAGVVGGVFALLGTGVVVAMVFGGSSMGYLAALVLFVLLVALLMAVARVAPEASLLTRTRGGRLFWGVAVGGAGFGLWLLAWQVSDEAGLGFSKFPLLSVVPFTLVAGVLLRRWYLALGFLAVSVTLALVLLHALAAALPSDVDQRLAAAQLARESIVVTSVPGYHALPQLKSWQLEPDGADPYPPSPYVTLYSLVDTPGPDCAFDESDSRFPAVLTCTAERPGLAYIDGAAVTNAYIHRVAGTQLLLTAPKYVDRAVLRDAILAARATDPPGTFTTTIPGYTVESANPSGTSFIPDDRTLLPGSGTIQVHTRPAPTSDDCPSTCERETPTLRYERDAYIHQYVLRTGPLEIIVQGGLAVPRDTLRTATQTAHPATDDDLRLILPPAPPSRTQSHSPLESIRSLARTLFGP</sequence>
<evidence type="ECO:0000313" key="4">
    <source>
        <dbReference type="Proteomes" id="UP001165042"/>
    </source>
</evidence>
<feature type="transmembrane region" description="Helical" evidence="2">
    <location>
        <begin position="29"/>
        <end position="52"/>
    </location>
</feature>
<feature type="region of interest" description="Disordered" evidence="1">
    <location>
        <begin position="335"/>
        <end position="354"/>
    </location>
</feature>
<evidence type="ECO:0000313" key="3">
    <source>
        <dbReference type="EMBL" id="GLW91211.1"/>
    </source>
</evidence>
<reference evidence="3" key="1">
    <citation type="submission" date="2023-02" db="EMBL/GenBank/DDBJ databases">
        <title>Actinokineospora globicatena NBRC 15670.</title>
        <authorList>
            <person name="Ichikawa N."/>
            <person name="Sato H."/>
            <person name="Tonouchi N."/>
        </authorList>
    </citation>
    <scope>NUCLEOTIDE SEQUENCE</scope>
    <source>
        <strain evidence="3">NBRC 15670</strain>
    </source>
</reference>
<keyword evidence="2" id="KW-0472">Membrane</keyword>
<accession>A0A9W6QJI9</accession>
<evidence type="ECO:0000256" key="1">
    <source>
        <dbReference type="SAM" id="MobiDB-lite"/>
    </source>
</evidence>
<feature type="transmembrane region" description="Helical" evidence="2">
    <location>
        <begin position="58"/>
        <end position="80"/>
    </location>
</feature>
<feature type="transmembrane region" description="Helical" evidence="2">
    <location>
        <begin position="148"/>
        <end position="169"/>
    </location>
</feature>
<name>A0A9W6QJI9_9PSEU</name>
<protein>
    <submittedName>
        <fullName evidence="3">Uncharacterized protein</fullName>
    </submittedName>
</protein>
<dbReference type="AlphaFoldDB" id="A0A9W6QJI9"/>
<keyword evidence="4" id="KW-1185">Reference proteome</keyword>
<feature type="transmembrane region" description="Helical" evidence="2">
    <location>
        <begin position="92"/>
        <end position="111"/>
    </location>
</feature>
<gene>
    <name evidence="3" type="ORF">Aglo03_20270</name>
</gene>
<feature type="region of interest" description="Disordered" evidence="1">
    <location>
        <begin position="409"/>
        <end position="441"/>
    </location>
</feature>
<proteinExistence type="predicted"/>
<organism evidence="3 4">
    <name type="scientific">Actinokineospora globicatena</name>
    <dbReference type="NCBI Taxonomy" id="103729"/>
    <lineage>
        <taxon>Bacteria</taxon>
        <taxon>Bacillati</taxon>
        <taxon>Actinomycetota</taxon>
        <taxon>Actinomycetes</taxon>
        <taxon>Pseudonocardiales</taxon>
        <taxon>Pseudonocardiaceae</taxon>
        <taxon>Actinokineospora</taxon>
    </lineage>
</organism>
<dbReference type="Proteomes" id="UP001165042">
    <property type="component" value="Unassembled WGS sequence"/>
</dbReference>
<feature type="transmembrane region" description="Helical" evidence="2">
    <location>
        <begin position="123"/>
        <end position="141"/>
    </location>
</feature>
<evidence type="ECO:0000256" key="2">
    <source>
        <dbReference type="SAM" id="Phobius"/>
    </source>
</evidence>
<dbReference type="EMBL" id="BSSD01000002">
    <property type="protein sequence ID" value="GLW91211.1"/>
    <property type="molecule type" value="Genomic_DNA"/>
</dbReference>
<comment type="caution">
    <text evidence="3">The sequence shown here is derived from an EMBL/GenBank/DDBJ whole genome shotgun (WGS) entry which is preliminary data.</text>
</comment>
<keyword evidence="2" id="KW-0812">Transmembrane</keyword>
<keyword evidence="2" id="KW-1133">Transmembrane helix</keyword>